<proteinExistence type="inferred from homology"/>
<dbReference type="InterPro" id="IPR029044">
    <property type="entry name" value="Nucleotide-diphossugar_trans"/>
</dbReference>
<organism evidence="6">
    <name type="scientific">uncultured Sphingomonas sp</name>
    <dbReference type="NCBI Taxonomy" id="158754"/>
    <lineage>
        <taxon>Bacteria</taxon>
        <taxon>Pseudomonadati</taxon>
        <taxon>Pseudomonadota</taxon>
        <taxon>Alphaproteobacteria</taxon>
        <taxon>Sphingomonadales</taxon>
        <taxon>Sphingomonadaceae</taxon>
        <taxon>Sphingomonas</taxon>
        <taxon>environmental samples</taxon>
    </lineage>
</organism>
<dbReference type="SUPFAM" id="SSF53448">
    <property type="entry name" value="Nucleotide-diphospho-sugar transferases"/>
    <property type="match status" value="1"/>
</dbReference>
<evidence type="ECO:0000256" key="1">
    <source>
        <dbReference type="ARBA" id="ARBA00006739"/>
    </source>
</evidence>
<dbReference type="AlphaFoldDB" id="A0A6J4TEM8"/>
<dbReference type="Gene3D" id="3.90.550.10">
    <property type="entry name" value="Spore Coat Polysaccharide Biosynthesis Protein SpsA, Chain A"/>
    <property type="match status" value="1"/>
</dbReference>
<keyword evidence="2" id="KW-0328">Glycosyltransferase</keyword>
<accession>A0A6J4TEM8</accession>
<dbReference type="PANTHER" id="PTHR43179:SF12">
    <property type="entry name" value="GALACTOFURANOSYLTRANSFERASE GLFT2"/>
    <property type="match status" value="1"/>
</dbReference>
<feature type="domain" description="Glycosyltransferase 2-like" evidence="5">
    <location>
        <begin position="53"/>
        <end position="164"/>
    </location>
</feature>
<evidence type="ECO:0000256" key="4">
    <source>
        <dbReference type="SAM" id="MobiDB-lite"/>
    </source>
</evidence>
<comment type="similarity">
    <text evidence="1">Belongs to the glycosyltransferase 2 family.</text>
</comment>
<protein>
    <recommendedName>
        <fullName evidence="5">Glycosyltransferase 2-like domain-containing protein</fullName>
    </recommendedName>
</protein>
<keyword evidence="3" id="KW-0808">Transferase</keyword>
<evidence type="ECO:0000256" key="3">
    <source>
        <dbReference type="ARBA" id="ARBA00022679"/>
    </source>
</evidence>
<evidence type="ECO:0000256" key="2">
    <source>
        <dbReference type="ARBA" id="ARBA00022676"/>
    </source>
</evidence>
<gene>
    <name evidence="6" type="ORF">AVDCRST_MAG09-2023</name>
</gene>
<dbReference type="GO" id="GO:0016757">
    <property type="term" value="F:glycosyltransferase activity"/>
    <property type="evidence" value="ECO:0007669"/>
    <property type="project" value="UniProtKB-KW"/>
</dbReference>
<feature type="region of interest" description="Disordered" evidence="4">
    <location>
        <begin position="345"/>
        <end position="373"/>
    </location>
</feature>
<dbReference type="Pfam" id="PF00535">
    <property type="entry name" value="Glycos_transf_2"/>
    <property type="match status" value="1"/>
</dbReference>
<sequence length="373" mass="41813">MNGWSTHAVVEALHGKRLSYPRAVRRKRVEPRMMVGTVAASRAEEKTLRVAAVVVTRNRRVLLEECLEAVAGQTQALERIIVIDNDSTDDTANYLRTLRDPVYQIVRLNENTGGAGGFAHGIRLAAQFPVDLIWIMDDDCIPNADALAELVDAAGELDAASFDYSFLCSRVVDLAGVACNHPVPSGTKNQSGWPRWADLADRGYLLVDECTFVSVALSANHVRRAGLPFRQMFIWGDDTEYTRRLSTQAPGVFVGSSHVLHKRLLAGELCVHTEEAPGRLPFYRHHYRNRMYLYRHYFPRRRYLALLLEIMWDFLRLLGRGRLRRALLVGRGFTEGLFFRPPVEPVGAAPSPADQPTGALGESRSSSEFVEPR</sequence>
<feature type="compositionally biased region" description="Polar residues" evidence="4">
    <location>
        <begin position="363"/>
        <end position="373"/>
    </location>
</feature>
<name>A0A6J4TEM8_9SPHN</name>
<dbReference type="PANTHER" id="PTHR43179">
    <property type="entry name" value="RHAMNOSYLTRANSFERASE WBBL"/>
    <property type="match status" value="1"/>
</dbReference>
<dbReference type="InterPro" id="IPR001173">
    <property type="entry name" value="Glyco_trans_2-like"/>
</dbReference>
<reference evidence="6" key="1">
    <citation type="submission" date="2020-02" db="EMBL/GenBank/DDBJ databases">
        <authorList>
            <person name="Meier V. D."/>
        </authorList>
    </citation>
    <scope>NUCLEOTIDE SEQUENCE</scope>
    <source>
        <strain evidence="6">AVDCRST_MAG09</strain>
    </source>
</reference>
<dbReference type="EMBL" id="CADCVZ010000057">
    <property type="protein sequence ID" value="CAA9520634.1"/>
    <property type="molecule type" value="Genomic_DNA"/>
</dbReference>
<evidence type="ECO:0000313" key="6">
    <source>
        <dbReference type="EMBL" id="CAA9520634.1"/>
    </source>
</evidence>
<evidence type="ECO:0000259" key="5">
    <source>
        <dbReference type="Pfam" id="PF00535"/>
    </source>
</evidence>